<keyword evidence="1" id="KW-1133">Transmembrane helix</keyword>
<keyword evidence="3" id="KW-1185">Reference proteome</keyword>
<protein>
    <recommendedName>
        <fullName evidence="4">Translocon-associated protein subunit beta</fullName>
    </recommendedName>
</protein>
<reference evidence="2" key="1">
    <citation type="submission" date="2020-08" db="EMBL/GenBank/DDBJ databases">
        <title>Genome sequencing and assembly of the red palm weevil Rhynchophorus ferrugineus.</title>
        <authorList>
            <person name="Dias G.B."/>
            <person name="Bergman C.M."/>
            <person name="Manee M."/>
        </authorList>
    </citation>
    <scope>NUCLEOTIDE SEQUENCE</scope>
    <source>
        <strain evidence="2">AA-2017</strain>
        <tissue evidence="2">Whole larva</tissue>
    </source>
</reference>
<evidence type="ECO:0000256" key="1">
    <source>
        <dbReference type="SAM" id="Phobius"/>
    </source>
</evidence>
<name>A0A834IV34_RHYFE</name>
<dbReference type="GO" id="GO:0005783">
    <property type="term" value="C:endoplasmic reticulum"/>
    <property type="evidence" value="ECO:0007669"/>
    <property type="project" value="TreeGrafter"/>
</dbReference>
<feature type="transmembrane region" description="Helical" evidence="1">
    <location>
        <begin position="149"/>
        <end position="171"/>
    </location>
</feature>
<accession>A0A834IV34</accession>
<comment type="caution">
    <text evidence="2">The sequence shown here is derived from an EMBL/GenBank/DDBJ whole genome shotgun (WGS) entry which is preliminary data.</text>
</comment>
<evidence type="ECO:0000313" key="3">
    <source>
        <dbReference type="Proteomes" id="UP000625711"/>
    </source>
</evidence>
<dbReference type="PANTHER" id="PTHR12861:SF3">
    <property type="entry name" value="TRANSLOCON-ASSOCIATED PROTEIN SUBUNIT BETA"/>
    <property type="match status" value="1"/>
</dbReference>
<gene>
    <name evidence="2" type="ORF">GWI33_002826</name>
</gene>
<evidence type="ECO:0008006" key="4">
    <source>
        <dbReference type="Google" id="ProtNLM"/>
    </source>
</evidence>
<dbReference type="AlphaFoldDB" id="A0A834IV34"/>
<keyword evidence="1" id="KW-0812">Transmembrane</keyword>
<dbReference type="PANTHER" id="PTHR12861">
    <property type="entry name" value="TRANSLOCON-ASSOCIATED PROTEIN, BETA SUBUNIT PRECURSOR TRAP-BETA SIGNAL SEQUENCE RECEPTOR BETA SUBUNIT"/>
    <property type="match status" value="1"/>
</dbReference>
<dbReference type="EMBL" id="JAACXV010000017">
    <property type="protein sequence ID" value="KAF7286984.1"/>
    <property type="molecule type" value="Genomic_DNA"/>
</dbReference>
<sequence length="187" mass="21507">MGSTSVKHKSDANVARRSVSWLFHQTFYWLRVPVSFSCSLSEKNVETNSRNFITCNFSILYLVETKDIEVRYSLHNIGKAPAVNVQLVDQGFNIVRPKRYGFFNFTSAEVTYKVSDDPNAKIQISYSSEPGEGGIVAFRDYDKKFSAHYWDWLAFALMTTPSLLIPLALWFNSKNTYEKLNKPVKKH</sequence>
<dbReference type="Pfam" id="PF05753">
    <property type="entry name" value="TRAP_beta"/>
    <property type="match status" value="2"/>
</dbReference>
<evidence type="ECO:0000313" key="2">
    <source>
        <dbReference type="EMBL" id="KAF7286984.1"/>
    </source>
</evidence>
<proteinExistence type="predicted"/>
<dbReference type="OrthoDB" id="5860827at2759"/>
<dbReference type="Proteomes" id="UP000625711">
    <property type="component" value="Unassembled WGS sequence"/>
</dbReference>
<keyword evidence="1" id="KW-0472">Membrane</keyword>
<organism evidence="2 3">
    <name type="scientific">Rhynchophorus ferrugineus</name>
    <name type="common">Red palm weevil</name>
    <name type="synonym">Curculio ferrugineus</name>
    <dbReference type="NCBI Taxonomy" id="354439"/>
    <lineage>
        <taxon>Eukaryota</taxon>
        <taxon>Metazoa</taxon>
        <taxon>Ecdysozoa</taxon>
        <taxon>Arthropoda</taxon>
        <taxon>Hexapoda</taxon>
        <taxon>Insecta</taxon>
        <taxon>Pterygota</taxon>
        <taxon>Neoptera</taxon>
        <taxon>Endopterygota</taxon>
        <taxon>Coleoptera</taxon>
        <taxon>Polyphaga</taxon>
        <taxon>Cucujiformia</taxon>
        <taxon>Curculionidae</taxon>
        <taxon>Dryophthorinae</taxon>
        <taxon>Rhynchophorus</taxon>
    </lineage>
</organism>